<sequence>MSARRVLVVGAGVMGHRHAVAVRAVGDQIAAVVDTDLARASAVDSGASTYTSVQEALAQEHDLDSAIIATPSAGHLVQSTELVAAGLDVLVEKPHRVPGQDPALLRDALRTGGRLFVGMSTRHWAGVKAVVSAVADGELGEILTYNDRMQFHLEEDSLPGWYFNSAVSGGGVLVTNGVHAFDRARAILGEELQFHTAALKRVNPSHETEDHASVIARVGESTIASIDMSWVPFDPIGTGLIVMGTRGTARIYMDGSWSISAIGVERSGPSINIDRAPFISQWTSFRDEEAGFGLDDLEPTLELIEQIYQEVPVV</sequence>
<feature type="domain" description="Gfo/Idh/MocA-like oxidoreductase N-terminal" evidence="2">
    <location>
        <begin position="5"/>
        <end position="95"/>
    </location>
</feature>
<dbReference type="InterPro" id="IPR055170">
    <property type="entry name" value="GFO_IDH_MocA-like_dom"/>
</dbReference>
<gene>
    <name evidence="4" type="ORF">CLV85_1748</name>
</gene>
<dbReference type="EMBL" id="PGFH01000001">
    <property type="protein sequence ID" value="PJJ82546.1"/>
    <property type="molecule type" value="Genomic_DNA"/>
</dbReference>
<dbReference type="PANTHER" id="PTHR43249:SF1">
    <property type="entry name" value="D-GLUCOSIDE 3-DEHYDROGENASE"/>
    <property type="match status" value="1"/>
</dbReference>
<reference evidence="4 5" key="1">
    <citation type="submission" date="2017-11" db="EMBL/GenBank/DDBJ databases">
        <title>Genomic Encyclopedia of Archaeal and Bacterial Type Strains, Phase II (KMG-II): From Individual Species to Whole Genera.</title>
        <authorList>
            <person name="Goeker M."/>
        </authorList>
    </citation>
    <scope>NUCLEOTIDE SEQUENCE [LARGE SCALE GENOMIC DNA]</scope>
    <source>
        <strain evidence="4 5">DSM 16400</strain>
    </source>
</reference>
<keyword evidence="5" id="KW-1185">Reference proteome</keyword>
<dbReference type="Pfam" id="PF22725">
    <property type="entry name" value="GFO_IDH_MocA_C3"/>
    <property type="match status" value="1"/>
</dbReference>
<dbReference type="Proteomes" id="UP000231742">
    <property type="component" value="Unassembled WGS sequence"/>
</dbReference>
<feature type="domain" description="GFO/IDH/MocA-like oxidoreductase" evidence="3">
    <location>
        <begin position="129"/>
        <end position="249"/>
    </location>
</feature>
<dbReference type="Gene3D" id="3.40.50.720">
    <property type="entry name" value="NAD(P)-binding Rossmann-like Domain"/>
    <property type="match status" value="1"/>
</dbReference>
<dbReference type="PANTHER" id="PTHR43249">
    <property type="entry name" value="UDP-N-ACETYL-2-AMINO-2-DEOXY-D-GLUCURONATE OXIDASE"/>
    <property type="match status" value="1"/>
</dbReference>
<dbReference type="Gene3D" id="3.30.360.10">
    <property type="entry name" value="Dihydrodipicolinate Reductase, domain 2"/>
    <property type="match status" value="1"/>
</dbReference>
<evidence type="ECO:0000313" key="5">
    <source>
        <dbReference type="Proteomes" id="UP000231742"/>
    </source>
</evidence>
<dbReference type="InterPro" id="IPR000683">
    <property type="entry name" value="Gfo/Idh/MocA-like_OxRdtase_N"/>
</dbReference>
<dbReference type="SUPFAM" id="SSF51735">
    <property type="entry name" value="NAD(P)-binding Rossmann-fold domains"/>
    <property type="match status" value="1"/>
</dbReference>
<organism evidence="4 5">
    <name type="scientific">Salinibacterium amurskyense</name>
    <dbReference type="NCBI Taxonomy" id="205941"/>
    <lineage>
        <taxon>Bacteria</taxon>
        <taxon>Bacillati</taxon>
        <taxon>Actinomycetota</taxon>
        <taxon>Actinomycetes</taxon>
        <taxon>Micrococcales</taxon>
        <taxon>Microbacteriaceae</taxon>
        <taxon>Salinibacterium</taxon>
    </lineage>
</organism>
<protein>
    <submittedName>
        <fullName evidence="4">Putative dehydrogenase</fullName>
    </submittedName>
</protein>
<name>A0A2M9D9Y8_9MICO</name>
<dbReference type="OrthoDB" id="179913at2"/>
<evidence type="ECO:0000259" key="2">
    <source>
        <dbReference type="Pfam" id="PF01408"/>
    </source>
</evidence>
<evidence type="ECO:0000256" key="1">
    <source>
        <dbReference type="ARBA" id="ARBA00023027"/>
    </source>
</evidence>
<dbReference type="AlphaFoldDB" id="A0A2M9D9Y8"/>
<dbReference type="InterPro" id="IPR036291">
    <property type="entry name" value="NAD(P)-bd_dom_sf"/>
</dbReference>
<dbReference type="GO" id="GO:0000166">
    <property type="term" value="F:nucleotide binding"/>
    <property type="evidence" value="ECO:0007669"/>
    <property type="project" value="InterPro"/>
</dbReference>
<accession>A0A2M9D9Y8</accession>
<dbReference type="SUPFAM" id="SSF55347">
    <property type="entry name" value="Glyceraldehyde-3-phosphate dehydrogenase-like, C-terminal domain"/>
    <property type="match status" value="1"/>
</dbReference>
<keyword evidence="1" id="KW-0520">NAD</keyword>
<dbReference type="InterPro" id="IPR052515">
    <property type="entry name" value="Gfo/Idh/MocA_Oxidoreductase"/>
</dbReference>
<dbReference type="Pfam" id="PF01408">
    <property type="entry name" value="GFO_IDH_MocA"/>
    <property type="match status" value="1"/>
</dbReference>
<evidence type="ECO:0000313" key="4">
    <source>
        <dbReference type="EMBL" id="PJJ82546.1"/>
    </source>
</evidence>
<evidence type="ECO:0000259" key="3">
    <source>
        <dbReference type="Pfam" id="PF22725"/>
    </source>
</evidence>
<proteinExistence type="predicted"/>
<dbReference type="RefSeq" id="WP_100389132.1">
    <property type="nucleotide sequence ID" value="NZ_BMZU01000001.1"/>
</dbReference>
<comment type="caution">
    <text evidence="4">The sequence shown here is derived from an EMBL/GenBank/DDBJ whole genome shotgun (WGS) entry which is preliminary data.</text>
</comment>